<evidence type="ECO:0000259" key="8">
    <source>
        <dbReference type="PROSITE" id="PS50126"/>
    </source>
</evidence>
<feature type="region of interest" description="Disordered" evidence="7">
    <location>
        <begin position="147"/>
        <end position="205"/>
    </location>
</feature>
<comment type="caution">
    <text evidence="9">The sequence shown here is derived from an EMBL/GenBank/DDBJ whole genome shotgun (WGS) entry which is preliminary data.</text>
</comment>
<dbReference type="InterPro" id="IPR012340">
    <property type="entry name" value="NA-bd_OB-fold"/>
</dbReference>
<evidence type="ECO:0000256" key="1">
    <source>
        <dbReference type="ARBA" id="ARBA00001946"/>
    </source>
</evidence>
<feature type="region of interest" description="Disordered" evidence="7">
    <location>
        <begin position="837"/>
        <end position="867"/>
    </location>
</feature>
<dbReference type="GO" id="GO:0006402">
    <property type="term" value="P:mRNA catabolic process"/>
    <property type="evidence" value="ECO:0007669"/>
    <property type="project" value="TreeGrafter"/>
</dbReference>
<keyword evidence="3" id="KW-0540">Nuclease</keyword>
<proteinExistence type="inferred from homology"/>
<feature type="region of interest" description="Disordered" evidence="7">
    <location>
        <begin position="1143"/>
        <end position="1177"/>
    </location>
</feature>
<dbReference type="InterPro" id="IPR022966">
    <property type="entry name" value="RNase_II/R_CS"/>
</dbReference>
<dbReference type="VEuPathDB" id="MicrosporidiaDB:CWI37_1156p0010"/>
<gene>
    <name evidence="9" type="ORF">CWI37_1156p0010</name>
</gene>
<evidence type="ECO:0000256" key="4">
    <source>
        <dbReference type="ARBA" id="ARBA00022801"/>
    </source>
</evidence>
<dbReference type="PROSITE" id="PS50126">
    <property type="entry name" value="S1"/>
    <property type="match status" value="1"/>
</dbReference>
<name>A0A4Q9KYC4_9MICR</name>
<feature type="region of interest" description="Disordered" evidence="7">
    <location>
        <begin position="364"/>
        <end position="444"/>
    </location>
</feature>
<organism evidence="9 10">
    <name type="scientific">Hamiltosporidium tvaerminnensis</name>
    <dbReference type="NCBI Taxonomy" id="1176355"/>
    <lineage>
        <taxon>Eukaryota</taxon>
        <taxon>Fungi</taxon>
        <taxon>Fungi incertae sedis</taxon>
        <taxon>Microsporidia</taxon>
        <taxon>Dubosqiidae</taxon>
        <taxon>Hamiltosporidium</taxon>
    </lineage>
</organism>
<dbReference type="Proteomes" id="UP000292362">
    <property type="component" value="Unassembled WGS sequence"/>
</dbReference>
<dbReference type="InterPro" id="IPR001900">
    <property type="entry name" value="RNase_II/R"/>
</dbReference>
<comment type="similarity">
    <text evidence="6">Belongs to the RNR ribonuclease family.</text>
</comment>
<dbReference type="Pfam" id="PF17849">
    <property type="entry name" value="OB_Dis3"/>
    <property type="match status" value="1"/>
</dbReference>
<keyword evidence="4" id="KW-0378">Hydrolase</keyword>
<evidence type="ECO:0000313" key="9">
    <source>
        <dbReference type="EMBL" id="TBT99963.1"/>
    </source>
</evidence>
<reference evidence="9 10" key="1">
    <citation type="submission" date="2017-12" db="EMBL/GenBank/DDBJ databases">
        <authorList>
            <person name="Pombert J.-F."/>
            <person name="Haag K.L."/>
            <person name="Ebert D."/>
        </authorList>
    </citation>
    <scope>NUCLEOTIDE SEQUENCE [LARGE SCALE GENOMIC DNA]</scope>
    <source>
        <strain evidence="9">FI-OER-3-3</strain>
    </source>
</reference>
<feature type="compositionally biased region" description="Polar residues" evidence="7">
    <location>
        <begin position="837"/>
        <end position="861"/>
    </location>
</feature>
<dbReference type="EMBL" id="PITJ01001156">
    <property type="protein sequence ID" value="TBT99963.1"/>
    <property type="molecule type" value="Genomic_DNA"/>
</dbReference>
<sequence>MITHTYTRKISNRKKLKKTILFNHTRYIDPPHIDHTHDTVPYILPTSTLLLYVDINKLLKISKNIIILQSELRKIQNINLKRFYRIKQYISYTGVIYILDLFDINVVGVKYLNSYQLGVNTFYLNSLECIYNNCNNTTCICSIKGDRDRGESSKLEGVSNTTNRQQGVSELSNELEGVSNTTNRQQGVSELSNELEGVSNSTNGQQGVTKLSIEQHPLNNNTIQYPLNNNTTQYPLNNNPTQYPPNNNTTQYPPHYNILRVITYLKNIYPLSSYNILTLPLLTYKTPLIYNAITPYTGYIKINNKKIQIYDNNGAIDNDTVSIRDSKIISVINRTDKEFVCCFKDYIFYNENSSLDDEIEENSSDRGILESVNNKDSNIKGVNNKDSNIKGVNESSNEQQGVNKLSNEQQGVNNNDRDIKGVNNNDSSIKGVNENTDKQHPFNTTNITDRTYSIVVPCDLKIPLIRIKTVNYKELLNKKITVRILPYLSNKRIYGKIINVLGNVGDMFVETQCLLLKHCIEYDSIDIERIRRGCTQIINTINRDKNYIDPNPSITLNTLIKPNPTLTLNTCINTCAISSNKTVSYFDLDVYESSIPFLKGSNVTDSKREDLTYLNVFSIDPLGCTDIDDAISVRILKDNSSSVNTLLSSSIINTPLDNSSIINTPLDHSSSVNTPLYNSSIINTPLDNSSIVNTPRNISTDTKTPLTNTTTVEIGVHIADVSHFVQSGSEMDKRAMRRGTSVYVEGGRVDMIEEWLSGDVCSLREGCRRYAYSVIIEVECYNDIKGVGNSGRELGSVNDMGSKLEGISDKDSKLEGVGNKDNKLKGINNMERKLEGISNSTSKQQGVSNSTNKQDPVNNLSNTLPPFNNTTYTNNNLSNTFTSVRISNVRFTKSLIKNTKAFTYEEAFENIKNIKNKYSKDMNLLWKIVEIIRNERKKEAMDLSVGGILTNFLVEEIMVLTNSLVGKELIRKRGKGCLLRIHTESEAIRSMCTEGVTYKDSSIKGMEGVNYMDSSIKGGVGVNNKDSNLKGVNYKDNIKDLKDTKDINNISSKHHIIRPSNVDIKVWRSYMARCMDRAKYFINNGNIKELKHYGLGLDVYTHFTSPIRRYADILVHRQLYEVCSNNSGCDTINTEISNNRIENHTGSSITSRFDNNNDSPTNNNKNNNSSSSTNNTNNNITILSDCTVNRLNDKNYSAKVVSRESRMLKIYYQVSGSVMEGCVVGVKDNGVIIYIPDCDVEGFVKVEEENKYKLFDNIRVKVGGNDKKFFSGRGGGKLEGMDEFLVGRGFLDRSS</sequence>
<evidence type="ECO:0000256" key="5">
    <source>
        <dbReference type="ARBA" id="ARBA00022842"/>
    </source>
</evidence>
<feature type="compositionally biased region" description="Polar residues" evidence="7">
    <location>
        <begin position="1143"/>
        <end position="1154"/>
    </location>
</feature>
<feature type="compositionally biased region" description="Polar residues" evidence="7">
    <location>
        <begin position="393"/>
        <end position="414"/>
    </location>
</feature>
<dbReference type="InterPro" id="IPR050180">
    <property type="entry name" value="RNR_Ribonuclease"/>
</dbReference>
<evidence type="ECO:0000256" key="6">
    <source>
        <dbReference type="RuleBase" id="RU003901"/>
    </source>
</evidence>
<dbReference type="GO" id="GO:0000175">
    <property type="term" value="F:3'-5'-RNA exonuclease activity"/>
    <property type="evidence" value="ECO:0007669"/>
    <property type="project" value="TreeGrafter"/>
</dbReference>
<dbReference type="Gene3D" id="2.40.50.700">
    <property type="match status" value="1"/>
</dbReference>
<accession>A0A4Q9KYC4</accession>
<feature type="compositionally biased region" description="Polar residues" evidence="7">
    <location>
        <begin position="371"/>
        <end position="386"/>
    </location>
</feature>
<dbReference type="InterPro" id="IPR041505">
    <property type="entry name" value="Dis3_CSD2"/>
</dbReference>
<dbReference type="PANTHER" id="PTHR23355">
    <property type="entry name" value="RIBONUCLEASE"/>
    <property type="match status" value="1"/>
</dbReference>
<dbReference type="SMART" id="SM00955">
    <property type="entry name" value="RNB"/>
    <property type="match status" value="1"/>
</dbReference>
<feature type="compositionally biased region" description="Low complexity" evidence="7">
    <location>
        <begin position="1156"/>
        <end position="1177"/>
    </location>
</feature>
<comment type="cofactor">
    <cofactor evidence="1">
        <name>Mg(2+)</name>
        <dbReference type="ChEBI" id="CHEBI:18420"/>
    </cofactor>
</comment>
<dbReference type="InterPro" id="IPR003029">
    <property type="entry name" value="S1_domain"/>
</dbReference>
<evidence type="ECO:0000256" key="3">
    <source>
        <dbReference type="ARBA" id="ARBA00022722"/>
    </source>
</evidence>
<feature type="compositionally biased region" description="Polar residues" evidence="7">
    <location>
        <begin position="158"/>
        <end position="205"/>
    </location>
</feature>
<dbReference type="Pfam" id="PF00773">
    <property type="entry name" value="RNB"/>
    <property type="match status" value="2"/>
</dbReference>
<feature type="domain" description="S1 motif" evidence="8">
    <location>
        <begin position="1216"/>
        <end position="1263"/>
    </location>
</feature>
<feature type="compositionally biased region" description="Polar residues" evidence="7">
    <location>
        <begin position="422"/>
        <end position="434"/>
    </location>
</feature>
<dbReference type="SUPFAM" id="SSF50249">
    <property type="entry name" value="Nucleic acid-binding proteins"/>
    <property type="match status" value="4"/>
</dbReference>
<dbReference type="PROSITE" id="PS01175">
    <property type="entry name" value="RIBONUCLEASE_II"/>
    <property type="match status" value="1"/>
</dbReference>
<dbReference type="GO" id="GO:0003723">
    <property type="term" value="F:RNA binding"/>
    <property type="evidence" value="ECO:0007669"/>
    <property type="project" value="InterPro"/>
</dbReference>
<dbReference type="PANTHER" id="PTHR23355:SF30">
    <property type="entry name" value="DIS3-LIKE EXONUCLEASE 1"/>
    <property type="match status" value="1"/>
</dbReference>
<evidence type="ECO:0000256" key="2">
    <source>
        <dbReference type="ARBA" id="ARBA00016366"/>
    </source>
</evidence>
<protein>
    <recommendedName>
        <fullName evidence="2">DIS3-like exonuclease 1</fullName>
    </recommendedName>
</protein>
<evidence type="ECO:0000256" key="7">
    <source>
        <dbReference type="SAM" id="MobiDB-lite"/>
    </source>
</evidence>
<evidence type="ECO:0000313" key="10">
    <source>
        <dbReference type="Proteomes" id="UP000292362"/>
    </source>
</evidence>
<keyword evidence="5" id="KW-0460">Magnesium</keyword>